<dbReference type="PROSITE" id="PS00108">
    <property type="entry name" value="PROTEIN_KINASE_ST"/>
    <property type="match status" value="1"/>
</dbReference>
<evidence type="ECO:0000256" key="1">
    <source>
        <dbReference type="ARBA" id="ARBA00022527"/>
    </source>
</evidence>
<dbReference type="SUPFAM" id="SSF56112">
    <property type="entry name" value="Protein kinase-like (PK-like)"/>
    <property type="match status" value="3"/>
</dbReference>
<dbReference type="GO" id="GO:0004674">
    <property type="term" value="F:protein serine/threonine kinase activity"/>
    <property type="evidence" value="ECO:0007669"/>
    <property type="project" value="UniProtKB-KW"/>
</dbReference>
<dbReference type="GO" id="GO:0005509">
    <property type="term" value="F:calcium ion binding"/>
    <property type="evidence" value="ECO:0007669"/>
    <property type="project" value="InterPro"/>
</dbReference>
<evidence type="ECO:0000259" key="8">
    <source>
        <dbReference type="PROSITE" id="PS50011"/>
    </source>
</evidence>
<evidence type="ECO:0000313" key="11">
    <source>
        <dbReference type="Proteomes" id="UP000243217"/>
    </source>
</evidence>
<dbReference type="Pfam" id="PF07714">
    <property type="entry name" value="PK_Tyr_Ser-Thr"/>
    <property type="match status" value="2"/>
</dbReference>
<dbReference type="InterPro" id="IPR018247">
    <property type="entry name" value="EF_Hand_1_Ca_BS"/>
</dbReference>
<keyword evidence="1" id="KW-0723">Serine/threonine-protein kinase</keyword>
<evidence type="ECO:0000256" key="3">
    <source>
        <dbReference type="ARBA" id="ARBA00022837"/>
    </source>
</evidence>
<dbReference type="STRING" id="74557.A0A1V9ZWE2"/>
<evidence type="ECO:0000256" key="5">
    <source>
        <dbReference type="ARBA" id="ARBA00024334"/>
    </source>
</evidence>
<keyword evidence="1" id="KW-0808">Transferase</keyword>
<dbReference type="SMART" id="SM00054">
    <property type="entry name" value="EFh"/>
    <property type="match status" value="4"/>
</dbReference>
<dbReference type="PROSITE" id="PS00107">
    <property type="entry name" value="PROTEIN_KINASE_ATP"/>
    <property type="match status" value="2"/>
</dbReference>
<accession>A0A1V9ZWE2</accession>
<feature type="domain" description="EF-hand" evidence="9">
    <location>
        <begin position="1040"/>
        <end position="1075"/>
    </location>
</feature>
<dbReference type="InterPro" id="IPR011009">
    <property type="entry name" value="Kinase-like_dom_sf"/>
</dbReference>
<dbReference type="InterPro" id="IPR051681">
    <property type="entry name" value="Ser/Thr_Kinases-Pseudokinases"/>
</dbReference>
<dbReference type="Gene3D" id="1.10.510.10">
    <property type="entry name" value="Transferase(Phosphotransferase) domain 1"/>
    <property type="match status" value="3"/>
</dbReference>
<keyword evidence="11" id="KW-1185">Reference proteome</keyword>
<dbReference type="SUPFAM" id="SSF47473">
    <property type="entry name" value="EF-hand"/>
    <property type="match status" value="2"/>
</dbReference>
<evidence type="ECO:0000259" key="9">
    <source>
        <dbReference type="PROSITE" id="PS50222"/>
    </source>
</evidence>
<dbReference type="SMART" id="SM00220">
    <property type="entry name" value="S_TKc"/>
    <property type="match status" value="3"/>
</dbReference>
<feature type="domain" description="Protein kinase" evidence="8">
    <location>
        <begin position="463"/>
        <end position="720"/>
    </location>
</feature>
<keyword evidence="3" id="KW-0106">Calcium</keyword>
<proteinExistence type="inferred from homology"/>
<keyword evidence="4 6" id="KW-0067">ATP-binding</keyword>
<dbReference type="GO" id="GO:0005524">
    <property type="term" value="F:ATP binding"/>
    <property type="evidence" value="ECO:0007669"/>
    <property type="project" value="UniProtKB-UniRule"/>
</dbReference>
<dbReference type="PROSITE" id="PS50222">
    <property type="entry name" value="EF_HAND_2"/>
    <property type="match status" value="2"/>
</dbReference>
<feature type="domain" description="EF-hand" evidence="9">
    <location>
        <begin position="812"/>
        <end position="847"/>
    </location>
</feature>
<dbReference type="Pfam" id="PF00069">
    <property type="entry name" value="Pkinase"/>
    <property type="match status" value="1"/>
</dbReference>
<dbReference type="InterPro" id="IPR008271">
    <property type="entry name" value="Ser/Thr_kinase_AS"/>
</dbReference>
<dbReference type="InterPro" id="IPR000719">
    <property type="entry name" value="Prot_kinase_dom"/>
</dbReference>
<evidence type="ECO:0000313" key="10">
    <source>
        <dbReference type="EMBL" id="OQS02289.1"/>
    </source>
</evidence>
<dbReference type="OrthoDB" id="67359at2759"/>
<organism evidence="10 11">
    <name type="scientific">Thraustotheca clavata</name>
    <dbReference type="NCBI Taxonomy" id="74557"/>
    <lineage>
        <taxon>Eukaryota</taxon>
        <taxon>Sar</taxon>
        <taxon>Stramenopiles</taxon>
        <taxon>Oomycota</taxon>
        <taxon>Saprolegniomycetes</taxon>
        <taxon>Saprolegniales</taxon>
        <taxon>Achlyaceae</taxon>
        <taxon>Thraustotheca</taxon>
    </lineage>
</organism>
<dbReference type="PANTHER" id="PTHR44329:SF214">
    <property type="entry name" value="PROTEIN KINASE DOMAIN-CONTAINING PROTEIN"/>
    <property type="match status" value="1"/>
</dbReference>
<dbReference type="PROSITE" id="PS50011">
    <property type="entry name" value="PROTEIN_KINASE_DOM"/>
    <property type="match status" value="3"/>
</dbReference>
<dbReference type="InterPro" id="IPR011992">
    <property type="entry name" value="EF-hand-dom_pair"/>
</dbReference>
<dbReference type="EMBL" id="JNBS01001161">
    <property type="protein sequence ID" value="OQS02289.1"/>
    <property type="molecule type" value="Genomic_DNA"/>
</dbReference>
<sequence length="1428" mass="159949">MARWSAKVASQKSGFCVTVASAKGLNRISSGVYFIATSGARTFQSQISPVEYSNALWNLDLECCHHTIDLQLFGATEDNDNALGHCTISLTKRDNERMPIWYDLGKNIEICVSFEAITTANVNSVTLVDVPVIPETELTVLSSIGRGAYGIVERGMYLGMAVAIKRLHIRDMKRFQEDVKLYHSITSPHIVALIGISISKSEYTTVETPKLIFEFMNKGDLRTYHYYKRLNDALQSPHERSMPIQTALDIALGLSYLHDRNLIHGELRPSNILLIAEKHVKLTDMRIPSAQLASFDTILSYPWMYVAPEVLTSDQYSLASDIFSFGVLLTELETWQVPYSLRHSQPNEFPFKTLHNVVEGHCRPEFSTLCSPWLQQLGKQCMAKDPQLRPSIAFIVHRLSNKLPKPFVASKSDKRQQSIRSSAAPKAPMSIKRASRAYSSAASAKWFTPREGISIPIILDSELSSIERLGSGPYGYAEKAVYKRKHVAVKAFVYAQEKFEQAAIILGMLPRNPYIVNLVGVNAIDTDTPRLVSEYMDLGDCQAYLARKRRRISHRSQFSNVTIALSIAKALAHLHKHNIVHRDVRSMHVLLSSQTESPVKLKNFTSAKHKDETLSAKTGSSHWMSPEMLIGNDYSLPTDIYSFGVFLTELDTCNRPFSGVKHMTNFSILNQIQQGLLRPELSKNCAPWYKELALTCMAQDPQQRPIAENIIEILQHHEHDNTCGPTVSPTVIPSPEPTPAPTPETTPASTPAPTPTLRQHQLLLQLQFSLLLLFSVVCKDTMLHFDEFDSTFSGKVDALEVFAVLIVFCKESIDVKIQTLFTLFDFDQTNCISHTELIMLMLCCSRGLSRVVGLPRPETLQLECLASQAFEKMDTNRNHKISLNEFSFWVLHEPTIVQYLKKFAATRVIADAMGIYDTLIKQAIAQFNAVATKKELTPSGSKAKAIVSTQPLCSLTQIRTILVEMKIPNMSEKELDEFVCFMASNMDPIKSGNEALITLSTFCSVMAPLLAFVAADEDNSHSIDVTELRMLLWLMRKKEPTEQQIKSLMSALDDDENGRLSCMEWVEYAGGIDRNTGSMAFNAQLRYLFDECDSKSSGAITIAAQVMVFLFQNNEHANGRHDPLGSSMIMKAPWIAFTQPPCYINTSTSLQSFRRLKLEEEYDLDVNAVLGDGGMAHVIAATQKTTGKRVAIKIMLCITDETKAYIMKDVRSEIACLRGLNGHPHVVQLIDYYCEDNFVSLVMEYAKFGDLNTFMEKNGALSEKSVRHIVVQLLQAIEACHAKNIVHRDIKLDNILITDIDGDKLTVQLADFGLSTNAQHPLSRCCGTPSYMAPEMLYSEESNSPSYNLSVDIWSFGIAICSLLTGVFPTEPNFDKIIYSLLTDDSEYSPQFDEISLEAKIFILSMLQLNPANRATIKTLSIHPWLLI</sequence>
<name>A0A1V9ZWE2_9STRA</name>
<feature type="compositionally biased region" description="Pro residues" evidence="7">
    <location>
        <begin position="732"/>
        <end position="754"/>
    </location>
</feature>
<keyword evidence="1" id="KW-0418">Kinase</keyword>
<dbReference type="InterPro" id="IPR001245">
    <property type="entry name" value="Ser-Thr/Tyr_kinase_cat_dom"/>
</dbReference>
<evidence type="ECO:0000256" key="2">
    <source>
        <dbReference type="ARBA" id="ARBA00022741"/>
    </source>
</evidence>
<dbReference type="Pfam" id="PF13833">
    <property type="entry name" value="EF-hand_8"/>
    <property type="match status" value="1"/>
</dbReference>
<protein>
    <submittedName>
        <fullName evidence="10">EF hand containing protein</fullName>
    </submittedName>
</protein>
<gene>
    <name evidence="10" type="ORF">THRCLA_05324</name>
</gene>
<dbReference type="PANTHER" id="PTHR44329">
    <property type="entry name" value="SERINE/THREONINE-PROTEIN KINASE TNNI3K-RELATED"/>
    <property type="match status" value="1"/>
</dbReference>
<reference evidence="10 11" key="1">
    <citation type="journal article" date="2014" name="Genome Biol. Evol.">
        <title>The secreted proteins of Achlya hypogyna and Thraustotheca clavata identify the ancestral oomycete secretome and reveal gene acquisitions by horizontal gene transfer.</title>
        <authorList>
            <person name="Misner I."/>
            <person name="Blouin N."/>
            <person name="Leonard G."/>
            <person name="Richards T.A."/>
            <person name="Lane C.E."/>
        </authorList>
    </citation>
    <scope>NUCLEOTIDE SEQUENCE [LARGE SCALE GENOMIC DNA]</scope>
    <source>
        <strain evidence="10 11">ATCC 34112</strain>
    </source>
</reference>
<feature type="binding site" evidence="6">
    <location>
        <position position="1193"/>
    </location>
    <ligand>
        <name>ATP</name>
        <dbReference type="ChEBI" id="CHEBI:30616"/>
    </ligand>
</feature>
<evidence type="ECO:0000256" key="7">
    <source>
        <dbReference type="SAM" id="MobiDB-lite"/>
    </source>
</evidence>
<dbReference type="InterPro" id="IPR002048">
    <property type="entry name" value="EF_hand_dom"/>
</dbReference>
<feature type="domain" description="Protein kinase" evidence="8">
    <location>
        <begin position="138"/>
        <end position="408"/>
    </location>
</feature>
<dbReference type="PROSITE" id="PS00018">
    <property type="entry name" value="EF_HAND_1"/>
    <property type="match status" value="4"/>
</dbReference>
<feature type="region of interest" description="Disordered" evidence="7">
    <location>
        <begin position="724"/>
        <end position="754"/>
    </location>
</feature>
<dbReference type="Gene3D" id="1.10.238.10">
    <property type="entry name" value="EF-hand"/>
    <property type="match status" value="2"/>
</dbReference>
<dbReference type="InterPro" id="IPR017441">
    <property type="entry name" value="Protein_kinase_ATP_BS"/>
</dbReference>
<feature type="region of interest" description="Disordered" evidence="7">
    <location>
        <begin position="409"/>
        <end position="428"/>
    </location>
</feature>
<dbReference type="Proteomes" id="UP000243217">
    <property type="component" value="Unassembled WGS sequence"/>
</dbReference>
<keyword evidence="2 6" id="KW-0547">Nucleotide-binding</keyword>
<comment type="similarity">
    <text evidence="5">Belongs to the protein kinase superfamily. Ser/Thr protein kinase family. CDPK subfamily.</text>
</comment>
<evidence type="ECO:0000256" key="6">
    <source>
        <dbReference type="PROSITE-ProRule" id="PRU10141"/>
    </source>
</evidence>
<dbReference type="CDD" id="cd00051">
    <property type="entry name" value="EFh"/>
    <property type="match status" value="1"/>
</dbReference>
<comment type="caution">
    <text evidence="10">The sequence shown here is derived from an EMBL/GenBank/DDBJ whole genome shotgun (WGS) entry which is preliminary data.</text>
</comment>
<evidence type="ECO:0000256" key="4">
    <source>
        <dbReference type="ARBA" id="ARBA00022840"/>
    </source>
</evidence>
<feature type="domain" description="Protein kinase" evidence="8">
    <location>
        <begin position="1164"/>
        <end position="1426"/>
    </location>
</feature>
<feature type="binding site" evidence="6">
    <location>
        <position position="165"/>
    </location>
    <ligand>
        <name>ATP</name>
        <dbReference type="ChEBI" id="CHEBI:30616"/>
    </ligand>
</feature>